<evidence type="ECO:0000313" key="2">
    <source>
        <dbReference type="Proteomes" id="UP000719412"/>
    </source>
</evidence>
<keyword evidence="2" id="KW-1185">Reference proteome</keyword>
<dbReference type="EMBL" id="JABDTM020026985">
    <property type="protein sequence ID" value="KAH0811179.1"/>
    <property type="molecule type" value="Genomic_DNA"/>
</dbReference>
<reference evidence="1" key="2">
    <citation type="submission" date="2021-08" db="EMBL/GenBank/DDBJ databases">
        <authorList>
            <person name="Eriksson T."/>
        </authorList>
    </citation>
    <scope>NUCLEOTIDE SEQUENCE</scope>
    <source>
        <strain evidence="1">Stoneville</strain>
        <tissue evidence="1">Whole head</tissue>
    </source>
</reference>
<proteinExistence type="predicted"/>
<sequence length="202" mass="22454">MMLDAIFTFRSSPEIRYTTKRTLIACNPGDLHIFTFKIREGRRQREETQDKNEEGEDVCATVVGASARNISCDSWCSTAQRQSRGTILPRPVTPPGVASALVHAGLYYIIRSSLQDASHASVARGEHVAKIGKRRRCILRRILVALRPTPHLGLFTVIVTSRRCRVLPPTRHVHKNACPKGKILIGWVSIVEASSAKVSTRC</sequence>
<accession>A0A8J6L4Q7</accession>
<dbReference type="Proteomes" id="UP000719412">
    <property type="component" value="Unassembled WGS sequence"/>
</dbReference>
<reference evidence="1" key="1">
    <citation type="journal article" date="2020" name="J Insects Food Feed">
        <title>The yellow mealworm (Tenebrio molitor) genome: a resource for the emerging insects as food and feed industry.</title>
        <authorList>
            <person name="Eriksson T."/>
            <person name="Andere A."/>
            <person name="Kelstrup H."/>
            <person name="Emery V."/>
            <person name="Picard C."/>
        </authorList>
    </citation>
    <scope>NUCLEOTIDE SEQUENCE</scope>
    <source>
        <strain evidence="1">Stoneville</strain>
        <tissue evidence="1">Whole head</tissue>
    </source>
</reference>
<organism evidence="1 2">
    <name type="scientific">Tenebrio molitor</name>
    <name type="common">Yellow mealworm beetle</name>
    <dbReference type="NCBI Taxonomy" id="7067"/>
    <lineage>
        <taxon>Eukaryota</taxon>
        <taxon>Metazoa</taxon>
        <taxon>Ecdysozoa</taxon>
        <taxon>Arthropoda</taxon>
        <taxon>Hexapoda</taxon>
        <taxon>Insecta</taxon>
        <taxon>Pterygota</taxon>
        <taxon>Neoptera</taxon>
        <taxon>Endopterygota</taxon>
        <taxon>Coleoptera</taxon>
        <taxon>Polyphaga</taxon>
        <taxon>Cucujiformia</taxon>
        <taxon>Tenebrionidae</taxon>
        <taxon>Tenebrio</taxon>
    </lineage>
</organism>
<protein>
    <submittedName>
        <fullName evidence="1">Uncharacterized protein</fullName>
    </submittedName>
</protein>
<name>A0A8J6L4Q7_TENMO</name>
<comment type="caution">
    <text evidence="1">The sequence shown here is derived from an EMBL/GenBank/DDBJ whole genome shotgun (WGS) entry which is preliminary data.</text>
</comment>
<evidence type="ECO:0000313" key="1">
    <source>
        <dbReference type="EMBL" id="KAH0811179.1"/>
    </source>
</evidence>
<dbReference type="AlphaFoldDB" id="A0A8J6L4Q7"/>
<gene>
    <name evidence="1" type="ORF">GEV33_011606</name>
</gene>